<evidence type="ECO:0000313" key="17">
    <source>
        <dbReference type="Proteomes" id="UP000694545"/>
    </source>
</evidence>
<dbReference type="InterPro" id="IPR001128">
    <property type="entry name" value="Cyt_P450"/>
</dbReference>
<dbReference type="PANTHER" id="PTHR24300">
    <property type="entry name" value="CYTOCHROME P450 508A4-RELATED"/>
    <property type="match status" value="1"/>
</dbReference>
<evidence type="ECO:0000256" key="14">
    <source>
        <dbReference type="PIRSR" id="PIRSR602401-1"/>
    </source>
</evidence>
<reference evidence="16" key="1">
    <citation type="submission" date="2025-08" db="UniProtKB">
        <authorList>
            <consortium name="Ensembl"/>
        </authorList>
    </citation>
    <scope>IDENTIFICATION</scope>
</reference>
<dbReference type="PROSITE" id="PS00086">
    <property type="entry name" value="CYTOCHROME_P450"/>
    <property type="match status" value="1"/>
</dbReference>
<evidence type="ECO:0000256" key="11">
    <source>
        <dbReference type="ARBA" id="ARBA00023004"/>
    </source>
</evidence>
<dbReference type="Proteomes" id="UP000694545">
    <property type="component" value="Unplaced"/>
</dbReference>
<dbReference type="FunFam" id="1.10.630.10:FF:000238">
    <property type="entry name" value="Cytochrome P450 2A6"/>
    <property type="match status" value="1"/>
</dbReference>
<keyword evidence="11 14" id="KW-0408">Iron</keyword>
<dbReference type="Ensembl" id="ENSVKKT00000022289.1">
    <property type="protein sequence ID" value="ENSVKKP00000021744.1"/>
    <property type="gene ID" value="ENSVKKG00000014523.1"/>
</dbReference>
<organism evidence="16 17">
    <name type="scientific">Varanus komodoensis</name>
    <name type="common">Komodo dragon</name>
    <dbReference type="NCBI Taxonomy" id="61221"/>
    <lineage>
        <taxon>Eukaryota</taxon>
        <taxon>Metazoa</taxon>
        <taxon>Chordata</taxon>
        <taxon>Craniata</taxon>
        <taxon>Vertebrata</taxon>
        <taxon>Euteleostomi</taxon>
        <taxon>Lepidosauria</taxon>
        <taxon>Squamata</taxon>
        <taxon>Bifurcata</taxon>
        <taxon>Unidentata</taxon>
        <taxon>Episquamata</taxon>
        <taxon>Toxicofera</taxon>
        <taxon>Anguimorpha</taxon>
        <taxon>Paleoanguimorpha</taxon>
        <taxon>Varanoidea</taxon>
        <taxon>Varanidae</taxon>
        <taxon>Varanus</taxon>
    </lineage>
</organism>
<dbReference type="GO" id="GO:0005506">
    <property type="term" value="F:iron ion binding"/>
    <property type="evidence" value="ECO:0007669"/>
    <property type="project" value="InterPro"/>
</dbReference>
<evidence type="ECO:0000313" key="16">
    <source>
        <dbReference type="Ensembl" id="ENSVKKP00000021744.1"/>
    </source>
</evidence>
<evidence type="ECO:0000256" key="7">
    <source>
        <dbReference type="ARBA" id="ARBA00022723"/>
    </source>
</evidence>
<accession>A0A8D2LH08</accession>
<dbReference type="GO" id="GO:0016712">
    <property type="term" value="F:oxidoreductase activity, acting on paired donors, with incorporation or reduction of molecular oxygen, reduced flavin or flavoprotein as one donor, and incorporation of one atom of oxygen"/>
    <property type="evidence" value="ECO:0007669"/>
    <property type="project" value="UniProtKB-EC"/>
</dbReference>
<evidence type="ECO:0000256" key="15">
    <source>
        <dbReference type="RuleBase" id="RU000461"/>
    </source>
</evidence>
<evidence type="ECO:0000256" key="4">
    <source>
        <dbReference type="ARBA" id="ARBA00010617"/>
    </source>
</evidence>
<evidence type="ECO:0000256" key="6">
    <source>
        <dbReference type="ARBA" id="ARBA00022617"/>
    </source>
</evidence>
<evidence type="ECO:0000256" key="12">
    <source>
        <dbReference type="ARBA" id="ARBA00023033"/>
    </source>
</evidence>
<evidence type="ECO:0000256" key="1">
    <source>
        <dbReference type="ARBA" id="ARBA00001971"/>
    </source>
</evidence>
<dbReference type="PANTHER" id="PTHR24300:SF356">
    <property type="entry name" value="CYTOCHROME P450 2E1"/>
    <property type="match status" value="1"/>
</dbReference>
<name>A0A8D2LH08_VARKO</name>
<dbReference type="InterPro" id="IPR036396">
    <property type="entry name" value="Cyt_P450_sf"/>
</dbReference>
<dbReference type="SUPFAM" id="SSF48264">
    <property type="entry name" value="Cytochrome P450"/>
    <property type="match status" value="1"/>
</dbReference>
<keyword evidence="12 15" id="KW-0503">Monooxygenase</keyword>
<dbReference type="GO" id="GO:0008392">
    <property type="term" value="F:arachidonate epoxygenase activity"/>
    <property type="evidence" value="ECO:0007669"/>
    <property type="project" value="TreeGrafter"/>
</dbReference>
<evidence type="ECO:0000256" key="10">
    <source>
        <dbReference type="ARBA" id="ARBA00023002"/>
    </source>
</evidence>
<evidence type="ECO:0000256" key="8">
    <source>
        <dbReference type="ARBA" id="ARBA00022824"/>
    </source>
</evidence>
<sequence>MEPLGMLTLFLVFFISCLIFLASWTSRHRNLPPGPFSLPIIGNALQLGVNNLSQFLHVLYNLLPSFMAFIPGPHHRVKKNNDALREFVLEKIEGHRTTLGPTTPRDFIDGFHTKMDQEMHSSASGFTTDNLVISILDLCEAGIETISATLKDGLLILLKYPEIQGKVREEIDQVIGQTRRPCMADHGQMPYTNAVLHEMQRFISVIPLNAPHAVFANSLLYLLKGTTVYPVLNSVLRDCKEFPNPEEFDPHQFLHEDGTLRKSDFFMPFSAGKRICLGESLARMELFLFLTTILQNFTLKPLDDPEFIDIKPQLSSFINLPCSYKLCSPMLKRLTQDYLQQSHGLAEMPSWIA</sequence>
<comment type="similarity">
    <text evidence="4 15">Belongs to the cytochrome P450 family.</text>
</comment>
<dbReference type="Gene3D" id="1.10.630.10">
    <property type="entry name" value="Cytochrome P450"/>
    <property type="match status" value="1"/>
</dbReference>
<evidence type="ECO:0000256" key="13">
    <source>
        <dbReference type="ARBA" id="ARBA00023136"/>
    </source>
</evidence>
<dbReference type="AlphaFoldDB" id="A0A8D2LH08"/>
<keyword evidence="9" id="KW-0492">Microsome</keyword>
<dbReference type="PRINTS" id="PR00385">
    <property type="entry name" value="P450"/>
</dbReference>
<keyword evidence="13" id="KW-0472">Membrane</keyword>
<dbReference type="Pfam" id="PF00067">
    <property type="entry name" value="p450"/>
    <property type="match status" value="1"/>
</dbReference>
<dbReference type="InterPro" id="IPR002401">
    <property type="entry name" value="Cyt_P450_E_grp-I"/>
</dbReference>
<dbReference type="GO" id="GO:0005789">
    <property type="term" value="C:endoplasmic reticulum membrane"/>
    <property type="evidence" value="ECO:0007669"/>
    <property type="project" value="UniProtKB-SubCell"/>
</dbReference>
<dbReference type="InterPro" id="IPR050182">
    <property type="entry name" value="Cytochrome_P450_fam2"/>
</dbReference>
<evidence type="ECO:0000256" key="3">
    <source>
        <dbReference type="ARBA" id="ARBA00004406"/>
    </source>
</evidence>
<dbReference type="GO" id="GO:0019373">
    <property type="term" value="P:epoxygenase P450 pathway"/>
    <property type="evidence" value="ECO:0007669"/>
    <property type="project" value="TreeGrafter"/>
</dbReference>
<keyword evidence="8" id="KW-0256">Endoplasmic reticulum</keyword>
<dbReference type="PRINTS" id="PR00463">
    <property type="entry name" value="EP450I"/>
</dbReference>
<dbReference type="EC" id="1.14.14.1" evidence="5"/>
<comment type="cofactor">
    <cofactor evidence="1 14">
        <name>heme</name>
        <dbReference type="ChEBI" id="CHEBI:30413"/>
    </cofactor>
</comment>
<reference evidence="16" key="2">
    <citation type="submission" date="2025-09" db="UniProtKB">
        <authorList>
            <consortium name="Ensembl"/>
        </authorList>
    </citation>
    <scope>IDENTIFICATION</scope>
</reference>
<protein>
    <recommendedName>
        <fullName evidence="5">unspecific monooxygenase</fullName>
        <ecNumber evidence="5">1.14.14.1</ecNumber>
    </recommendedName>
</protein>
<keyword evidence="7 14" id="KW-0479">Metal-binding</keyword>
<dbReference type="GO" id="GO:0006805">
    <property type="term" value="P:xenobiotic metabolic process"/>
    <property type="evidence" value="ECO:0007669"/>
    <property type="project" value="TreeGrafter"/>
</dbReference>
<keyword evidence="17" id="KW-1185">Reference proteome</keyword>
<evidence type="ECO:0000256" key="2">
    <source>
        <dbReference type="ARBA" id="ARBA00004174"/>
    </source>
</evidence>
<keyword evidence="10 15" id="KW-0560">Oxidoreductase</keyword>
<dbReference type="InterPro" id="IPR017972">
    <property type="entry name" value="Cyt_P450_CS"/>
</dbReference>
<evidence type="ECO:0000256" key="5">
    <source>
        <dbReference type="ARBA" id="ARBA00012109"/>
    </source>
</evidence>
<dbReference type="GO" id="GO:0020037">
    <property type="term" value="F:heme binding"/>
    <property type="evidence" value="ECO:0007669"/>
    <property type="project" value="InterPro"/>
</dbReference>
<proteinExistence type="inferred from homology"/>
<comment type="subcellular location">
    <subcellularLocation>
        <location evidence="3">Endoplasmic reticulum membrane</location>
        <topology evidence="3">Peripheral membrane protein</topology>
    </subcellularLocation>
    <subcellularLocation>
        <location evidence="2">Microsome membrane</location>
        <topology evidence="2">Peripheral membrane protein</topology>
    </subcellularLocation>
</comment>
<keyword evidence="6 14" id="KW-0349">Heme</keyword>
<feature type="binding site" description="axial binding residue" evidence="14">
    <location>
        <position position="276"/>
    </location>
    <ligand>
        <name>heme</name>
        <dbReference type="ChEBI" id="CHEBI:30413"/>
    </ligand>
    <ligandPart>
        <name>Fe</name>
        <dbReference type="ChEBI" id="CHEBI:18248"/>
    </ligandPart>
</feature>
<evidence type="ECO:0000256" key="9">
    <source>
        <dbReference type="ARBA" id="ARBA00022848"/>
    </source>
</evidence>